<evidence type="ECO:0000256" key="6">
    <source>
        <dbReference type="ARBA" id="ARBA00023136"/>
    </source>
</evidence>
<dbReference type="Pfam" id="PF03552">
    <property type="entry name" value="Cellulose_synt"/>
    <property type="match status" value="2"/>
</dbReference>
<dbReference type="GO" id="GO:0016020">
    <property type="term" value="C:membrane"/>
    <property type="evidence" value="ECO:0007669"/>
    <property type="project" value="InterPro"/>
</dbReference>
<dbReference type="Proteomes" id="UP000075243">
    <property type="component" value="Chromosome 9"/>
</dbReference>
<sequence>MNTLLSAMALDYPPEKLHVYVSDDGGSPLTLNAMREALKFARWWLPFCIRYRVKCRCPKAYFSASENDDGDDLAGSMEFLADKKMIKEKYDAFKEDIERVKEDRGNSGDTTGIMGQNHPPIIEVIQENNSSEIEQLTLPFLAYVSREKKPSHPHHFKAGALNVLYRVSAVISNAPYILVLDCDMLCNAPASARQALCFHLDPKISPSLAFVQFPQKYHNISKNDIYDSQHRSAYKVLWQGMDGLKGPVLSGTGFYIKRESLYGNYKIKDTDLELQQYVGTSNELIKSLKQNYTPDSVTVGHTLPQEETLLLASCNYETGTKWGKEVGFLYGTVCEDVHTGFILNCNGWNSVLCDPPQPQFLGNGTTNLNDLLIQGTRWYSGLLDIGLSRFCPLICGPLRMSLLQSLCYAQLTYFPLYCLPLWCLAIVPQLCLVNGVPLYPKVSDPFFFIFVFILLSAFTKHLVEVLSTGGTLRKWNVEQRIWMIRSITSHSYGCLDAVLKKFGLREASFLPTNKVEDDEQTRLYQMDKYDFRTSNMFLVPMVALLTINICCFIGGIYRVLSVGDWDKMFIQLFLPAYVIVVNYPIIEGLVIRKDVGRIYPSLPLVLTCNILATTITATLYSQLRKV</sequence>
<keyword evidence="12" id="KW-1185">Reference proteome</keyword>
<feature type="binding site" evidence="10">
    <location>
        <position position="157"/>
    </location>
    <ligand>
        <name>Mn(2+)</name>
        <dbReference type="ChEBI" id="CHEBI:29035"/>
    </ligand>
</feature>
<keyword evidence="5" id="KW-1133">Transmembrane helix</keyword>
<dbReference type="EMBL" id="CM003611">
    <property type="protein sequence ID" value="KYP60780.1"/>
    <property type="molecule type" value="Genomic_DNA"/>
</dbReference>
<evidence type="ECO:0000256" key="1">
    <source>
        <dbReference type="ARBA" id="ARBA00004127"/>
    </source>
</evidence>
<evidence type="ECO:0000256" key="10">
    <source>
        <dbReference type="PIRSR" id="PIRSR605150-3"/>
    </source>
</evidence>
<name>A0A151T141_CAJCA</name>
<dbReference type="InterPro" id="IPR029044">
    <property type="entry name" value="Nucleotide-diphossugar_trans"/>
</dbReference>
<keyword evidence="4" id="KW-0812">Transmembrane</keyword>
<feature type="binding site" evidence="9">
    <location>
        <position position="24"/>
    </location>
    <ligand>
        <name>UDP-alpha-D-glucose</name>
        <dbReference type="ChEBI" id="CHEBI:58885"/>
    </ligand>
</feature>
<dbReference type="PANTHER" id="PTHR13301">
    <property type="entry name" value="X-BOX TRANSCRIPTION FACTOR-RELATED"/>
    <property type="match status" value="1"/>
</dbReference>
<dbReference type="STRING" id="3821.A0A151T141"/>
<feature type="active site" evidence="8">
    <location>
        <position position="24"/>
    </location>
</feature>
<dbReference type="GO" id="GO:0071555">
    <property type="term" value="P:cell wall organization"/>
    <property type="evidence" value="ECO:0007669"/>
    <property type="project" value="UniProtKB-KW"/>
</dbReference>
<organism evidence="11 12">
    <name type="scientific">Cajanus cajan</name>
    <name type="common">Pigeon pea</name>
    <name type="synonym">Cajanus indicus</name>
    <dbReference type="NCBI Taxonomy" id="3821"/>
    <lineage>
        <taxon>Eukaryota</taxon>
        <taxon>Viridiplantae</taxon>
        <taxon>Streptophyta</taxon>
        <taxon>Embryophyta</taxon>
        <taxon>Tracheophyta</taxon>
        <taxon>Spermatophyta</taxon>
        <taxon>Magnoliopsida</taxon>
        <taxon>eudicotyledons</taxon>
        <taxon>Gunneridae</taxon>
        <taxon>Pentapetalae</taxon>
        <taxon>rosids</taxon>
        <taxon>fabids</taxon>
        <taxon>Fabales</taxon>
        <taxon>Fabaceae</taxon>
        <taxon>Papilionoideae</taxon>
        <taxon>50 kb inversion clade</taxon>
        <taxon>NPAAA clade</taxon>
        <taxon>indigoferoid/millettioid clade</taxon>
        <taxon>Phaseoleae</taxon>
        <taxon>Cajanus</taxon>
    </lineage>
</organism>
<reference evidence="11 12" key="1">
    <citation type="journal article" date="2012" name="Nat. Biotechnol.">
        <title>Draft genome sequence of pigeonpea (Cajanus cajan), an orphan legume crop of resource-poor farmers.</title>
        <authorList>
            <person name="Varshney R.K."/>
            <person name="Chen W."/>
            <person name="Li Y."/>
            <person name="Bharti A.K."/>
            <person name="Saxena R.K."/>
            <person name="Schlueter J.A."/>
            <person name="Donoghue M.T."/>
            <person name="Azam S."/>
            <person name="Fan G."/>
            <person name="Whaley A.M."/>
            <person name="Farmer A.D."/>
            <person name="Sheridan J."/>
            <person name="Iwata A."/>
            <person name="Tuteja R."/>
            <person name="Penmetsa R.V."/>
            <person name="Wu W."/>
            <person name="Upadhyaya H.D."/>
            <person name="Yang S.P."/>
            <person name="Shah T."/>
            <person name="Saxena K.B."/>
            <person name="Michael T."/>
            <person name="McCombie W.R."/>
            <person name="Yang B."/>
            <person name="Zhang G."/>
            <person name="Yang H."/>
            <person name="Wang J."/>
            <person name="Spillane C."/>
            <person name="Cook D.R."/>
            <person name="May G.D."/>
            <person name="Xu X."/>
            <person name="Jackson S.A."/>
        </authorList>
    </citation>
    <scope>NUCLEOTIDE SEQUENCE [LARGE SCALE GENOMIC DNA]</scope>
    <source>
        <strain evidence="12">cv. Asha</strain>
    </source>
</reference>
<dbReference type="Gene3D" id="3.90.550.10">
    <property type="entry name" value="Spore Coat Polysaccharide Biosynthesis Protein SpsA, Chain A"/>
    <property type="match status" value="1"/>
</dbReference>
<evidence type="ECO:0000256" key="5">
    <source>
        <dbReference type="ARBA" id="ARBA00022989"/>
    </source>
</evidence>
<dbReference type="GO" id="GO:0012505">
    <property type="term" value="C:endomembrane system"/>
    <property type="evidence" value="ECO:0007669"/>
    <property type="project" value="UniProtKB-SubCell"/>
</dbReference>
<dbReference type="SUPFAM" id="SSF53448">
    <property type="entry name" value="Nucleotide-diphospho-sugar transferases"/>
    <property type="match status" value="1"/>
</dbReference>
<feature type="binding site" evidence="10">
    <location>
        <position position="181"/>
    </location>
    <ligand>
        <name>Mn(2+)</name>
        <dbReference type="ChEBI" id="CHEBI:29035"/>
    </ligand>
</feature>
<evidence type="ECO:0000313" key="11">
    <source>
        <dbReference type="EMBL" id="KYP60780.1"/>
    </source>
</evidence>
<keyword evidence="2" id="KW-0328">Glycosyltransferase</keyword>
<evidence type="ECO:0000256" key="7">
    <source>
        <dbReference type="ARBA" id="ARBA00023316"/>
    </source>
</evidence>
<evidence type="ECO:0000256" key="9">
    <source>
        <dbReference type="PIRSR" id="PIRSR605150-2"/>
    </source>
</evidence>
<evidence type="ECO:0000256" key="3">
    <source>
        <dbReference type="ARBA" id="ARBA00022679"/>
    </source>
</evidence>
<dbReference type="Gramene" id="C.cajan_22531.t">
    <property type="protein sequence ID" value="C.cajan_22531.t"/>
    <property type="gene ID" value="C.cajan_22531"/>
</dbReference>
<dbReference type="GO" id="GO:0030244">
    <property type="term" value="P:cellulose biosynthetic process"/>
    <property type="evidence" value="ECO:0007669"/>
    <property type="project" value="InterPro"/>
</dbReference>
<evidence type="ECO:0000256" key="8">
    <source>
        <dbReference type="PIRSR" id="PIRSR605150-1"/>
    </source>
</evidence>
<keyword evidence="6" id="KW-0472">Membrane</keyword>
<evidence type="ECO:0000256" key="2">
    <source>
        <dbReference type="ARBA" id="ARBA00022676"/>
    </source>
</evidence>
<evidence type="ECO:0000256" key="4">
    <source>
        <dbReference type="ARBA" id="ARBA00022692"/>
    </source>
</evidence>
<keyword evidence="7" id="KW-0961">Cell wall biogenesis/degradation</keyword>
<evidence type="ECO:0000313" key="12">
    <source>
        <dbReference type="Proteomes" id="UP000075243"/>
    </source>
</evidence>
<dbReference type="AlphaFoldDB" id="A0A151T141"/>
<keyword evidence="3" id="KW-0808">Transferase</keyword>
<accession>A0A151T141</accession>
<protein>
    <submittedName>
        <fullName evidence="11">Cellulose synthase-like protein G2</fullName>
    </submittedName>
</protein>
<feature type="active site" evidence="8">
    <location>
        <position position="336"/>
    </location>
</feature>
<dbReference type="GO" id="GO:0016760">
    <property type="term" value="F:cellulose synthase (UDP-forming) activity"/>
    <property type="evidence" value="ECO:0007669"/>
    <property type="project" value="InterPro"/>
</dbReference>
<dbReference type="InterPro" id="IPR005150">
    <property type="entry name" value="Cellulose_synth"/>
</dbReference>
<comment type="subcellular location">
    <subcellularLocation>
        <location evidence="1">Endomembrane system</location>
        <topology evidence="1">Multi-pass membrane protein</topology>
    </subcellularLocation>
</comment>
<gene>
    <name evidence="11" type="ORF">KK1_023193</name>
</gene>
<dbReference type="OMA" id="CDPPQPQ"/>
<dbReference type="FunFam" id="3.90.550.10:FF:000216">
    <property type="entry name" value="Cellulose synthase-like protein G2"/>
    <property type="match status" value="1"/>
</dbReference>
<proteinExistence type="predicted"/>